<evidence type="ECO:0000256" key="2">
    <source>
        <dbReference type="ARBA" id="ARBA00023015"/>
    </source>
</evidence>
<dbReference type="Pfam" id="PF00010">
    <property type="entry name" value="HLH"/>
    <property type="match status" value="1"/>
</dbReference>
<reference evidence="7 8" key="1">
    <citation type="journal article" date="2020" name="Nat. Commun.">
        <title>Genome of Tripterygium wilfordii and identification of cytochrome P450 involved in triptolide biosynthesis.</title>
        <authorList>
            <person name="Tu L."/>
            <person name="Su P."/>
            <person name="Zhang Z."/>
            <person name="Gao L."/>
            <person name="Wang J."/>
            <person name="Hu T."/>
            <person name="Zhou J."/>
            <person name="Zhang Y."/>
            <person name="Zhao Y."/>
            <person name="Liu Y."/>
            <person name="Song Y."/>
            <person name="Tong Y."/>
            <person name="Lu Y."/>
            <person name="Yang J."/>
            <person name="Xu C."/>
            <person name="Jia M."/>
            <person name="Peters R.J."/>
            <person name="Huang L."/>
            <person name="Gao W."/>
        </authorList>
    </citation>
    <scope>NUCLEOTIDE SEQUENCE [LARGE SCALE GENOMIC DNA]</scope>
    <source>
        <strain evidence="8">cv. XIE 37</strain>
        <tissue evidence="7">Leaf</tissue>
    </source>
</reference>
<feature type="domain" description="BHLH" evidence="6">
    <location>
        <begin position="71"/>
        <end position="121"/>
    </location>
</feature>
<name>A0A7J7DVE9_TRIWF</name>
<dbReference type="PROSITE" id="PS50888">
    <property type="entry name" value="BHLH"/>
    <property type="match status" value="1"/>
</dbReference>
<dbReference type="EMBL" id="JAAARO010000003">
    <property type="protein sequence ID" value="KAF5750281.1"/>
    <property type="molecule type" value="Genomic_DNA"/>
</dbReference>
<evidence type="ECO:0000259" key="6">
    <source>
        <dbReference type="PROSITE" id="PS50888"/>
    </source>
</evidence>
<dbReference type="PANTHER" id="PTHR13935">
    <property type="entry name" value="ACHAETE-SCUTE TRANSCRIPTION FACTOR-RELATED"/>
    <property type="match status" value="1"/>
</dbReference>
<evidence type="ECO:0000256" key="5">
    <source>
        <dbReference type="ARBA" id="ARBA00023242"/>
    </source>
</evidence>
<evidence type="ECO:0000256" key="3">
    <source>
        <dbReference type="ARBA" id="ARBA00023125"/>
    </source>
</evidence>
<evidence type="ECO:0000313" key="7">
    <source>
        <dbReference type="EMBL" id="KAF5750281.1"/>
    </source>
</evidence>
<organism evidence="7 8">
    <name type="scientific">Tripterygium wilfordii</name>
    <name type="common">Thunder God vine</name>
    <dbReference type="NCBI Taxonomy" id="458696"/>
    <lineage>
        <taxon>Eukaryota</taxon>
        <taxon>Viridiplantae</taxon>
        <taxon>Streptophyta</taxon>
        <taxon>Embryophyta</taxon>
        <taxon>Tracheophyta</taxon>
        <taxon>Spermatophyta</taxon>
        <taxon>Magnoliopsida</taxon>
        <taxon>eudicotyledons</taxon>
        <taxon>Gunneridae</taxon>
        <taxon>Pentapetalae</taxon>
        <taxon>rosids</taxon>
        <taxon>fabids</taxon>
        <taxon>Celastrales</taxon>
        <taxon>Celastraceae</taxon>
        <taxon>Tripterygium</taxon>
    </lineage>
</organism>
<proteinExistence type="predicted"/>
<keyword evidence="5" id="KW-0539">Nucleus</keyword>
<dbReference type="GO" id="GO:0000981">
    <property type="term" value="F:DNA-binding transcription factor activity, RNA polymerase II-specific"/>
    <property type="evidence" value="ECO:0007669"/>
    <property type="project" value="TreeGrafter"/>
</dbReference>
<comment type="caution">
    <text evidence="7">The sequence shown here is derived from an EMBL/GenBank/DDBJ whole genome shotgun (WGS) entry which is preliminary data.</text>
</comment>
<dbReference type="InterPro" id="IPR015660">
    <property type="entry name" value="MASH1/Ascl1a-like"/>
</dbReference>
<evidence type="ECO:0000313" key="8">
    <source>
        <dbReference type="Proteomes" id="UP000593562"/>
    </source>
</evidence>
<comment type="subcellular location">
    <subcellularLocation>
        <location evidence="1">Nucleus</location>
    </subcellularLocation>
</comment>
<dbReference type="InterPro" id="IPR011598">
    <property type="entry name" value="bHLH_dom"/>
</dbReference>
<dbReference type="AlphaFoldDB" id="A0A7J7DVE9"/>
<gene>
    <name evidence="7" type="ORF">HS088_TW03G00615</name>
</gene>
<keyword evidence="8" id="KW-1185">Reference proteome</keyword>
<dbReference type="SUPFAM" id="SSF47459">
    <property type="entry name" value="HLH, helix-loop-helix DNA-binding domain"/>
    <property type="match status" value="1"/>
</dbReference>
<dbReference type="GO" id="GO:0090575">
    <property type="term" value="C:RNA polymerase II transcription regulator complex"/>
    <property type="evidence" value="ECO:0007669"/>
    <property type="project" value="TreeGrafter"/>
</dbReference>
<evidence type="ECO:0000256" key="4">
    <source>
        <dbReference type="ARBA" id="ARBA00023163"/>
    </source>
</evidence>
<dbReference type="InParanoid" id="A0A7J7DVE9"/>
<keyword evidence="4" id="KW-0804">Transcription</keyword>
<keyword evidence="2" id="KW-0805">Transcription regulation</keyword>
<dbReference type="Gene3D" id="4.10.280.10">
    <property type="entry name" value="Helix-loop-helix DNA-binding domain"/>
    <property type="match status" value="1"/>
</dbReference>
<dbReference type="PANTHER" id="PTHR13935:SF41">
    <property type="entry name" value="TRANSCRIPTION FACTOR ORG2-RELATED"/>
    <property type="match status" value="1"/>
</dbReference>
<dbReference type="InterPro" id="IPR036638">
    <property type="entry name" value="HLH_DNA-bd_sf"/>
</dbReference>
<dbReference type="GO" id="GO:0000977">
    <property type="term" value="F:RNA polymerase II transcription regulatory region sequence-specific DNA binding"/>
    <property type="evidence" value="ECO:0007669"/>
    <property type="project" value="TreeGrafter"/>
</dbReference>
<dbReference type="GO" id="GO:0046983">
    <property type="term" value="F:protein dimerization activity"/>
    <property type="evidence" value="ECO:0007669"/>
    <property type="project" value="InterPro"/>
</dbReference>
<protein>
    <submittedName>
        <fullName evidence="7">Transcription factor ORG2-like</fullName>
    </submittedName>
</protein>
<sequence>MLALSPSVFSTFGWLLEESLISHETTTDDHQSLLDDQYYLSQPPAQQPTSEPLHAFTSCGTVDHQVPNNNSKKLNHNASERHRRKKINGFYSSLRSLLPFDDQKVERSYKLESAILSDKLLSLREKGVYLFP</sequence>
<accession>A0A7J7DVE9</accession>
<evidence type="ECO:0000256" key="1">
    <source>
        <dbReference type="ARBA" id="ARBA00004123"/>
    </source>
</evidence>
<keyword evidence="3" id="KW-0238">DNA-binding</keyword>
<dbReference type="Proteomes" id="UP000593562">
    <property type="component" value="Unassembled WGS sequence"/>
</dbReference>